<evidence type="ECO:0000256" key="1">
    <source>
        <dbReference type="SAM" id="MobiDB-lite"/>
    </source>
</evidence>
<sequence length="179" mass="20935">MLYKNQEEEEKDMAEEEEREEKRHEILKNLLTVNEGVLSVLNKHTITLSNQSIPRSLTRQPVNSRGYEYIHGNSRYSHVGETFNRSHFSTSQNFNKILKVLNEIVVDFMVKPGSSTPEKIRESTRFFPYFKDCIGAIDGTHIPAMVSGRDTSSYREMDLKYHKANIIWWIVDFQIDSIF</sequence>
<dbReference type="AlphaFoldDB" id="A0AAD8MH13"/>
<dbReference type="InterPro" id="IPR003669">
    <property type="entry name" value="Thymidylate_synthase_ThyX"/>
</dbReference>
<evidence type="ECO:0008006" key="4">
    <source>
        <dbReference type="Google" id="ProtNLM"/>
    </source>
</evidence>
<feature type="compositionally biased region" description="Acidic residues" evidence="1">
    <location>
        <begin position="7"/>
        <end position="19"/>
    </location>
</feature>
<organism evidence="2 3">
    <name type="scientific">Heracleum sosnowskyi</name>
    <dbReference type="NCBI Taxonomy" id="360622"/>
    <lineage>
        <taxon>Eukaryota</taxon>
        <taxon>Viridiplantae</taxon>
        <taxon>Streptophyta</taxon>
        <taxon>Embryophyta</taxon>
        <taxon>Tracheophyta</taxon>
        <taxon>Spermatophyta</taxon>
        <taxon>Magnoliopsida</taxon>
        <taxon>eudicotyledons</taxon>
        <taxon>Gunneridae</taxon>
        <taxon>Pentapetalae</taxon>
        <taxon>asterids</taxon>
        <taxon>campanulids</taxon>
        <taxon>Apiales</taxon>
        <taxon>Apiaceae</taxon>
        <taxon>Apioideae</taxon>
        <taxon>apioid superclade</taxon>
        <taxon>Tordylieae</taxon>
        <taxon>Tordyliinae</taxon>
        <taxon>Heracleum</taxon>
    </lineage>
</organism>
<proteinExistence type="predicted"/>
<gene>
    <name evidence="2" type="ORF">POM88_028765</name>
</gene>
<reference evidence="2" key="1">
    <citation type="submission" date="2023-02" db="EMBL/GenBank/DDBJ databases">
        <title>Genome of toxic invasive species Heracleum sosnowskyi carries increased number of genes despite the absence of recent whole-genome duplications.</title>
        <authorList>
            <person name="Schelkunov M."/>
            <person name="Shtratnikova V."/>
            <person name="Makarenko M."/>
            <person name="Klepikova A."/>
            <person name="Omelchenko D."/>
            <person name="Novikova G."/>
            <person name="Obukhova E."/>
            <person name="Bogdanov V."/>
            <person name="Penin A."/>
            <person name="Logacheva M."/>
        </authorList>
    </citation>
    <scope>NUCLEOTIDE SEQUENCE</scope>
    <source>
        <strain evidence="2">Hsosn_3</strain>
        <tissue evidence="2">Leaf</tissue>
    </source>
</reference>
<dbReference type="Pfam" id="PF02511">
    <property type="entry name" value="Thy1"/>
    <property type="match status" value="1"/>
</dbReference>
<protein>
    <recommendedName>
        <fullName evidence="4">DDE Tnp4 domain-containing protein</fullName>
    </recommendedName>
</protein>
<dbReference type="Proteomes" id="UP001237642">
    <property type="component" value="Unassembled WGS sequence"/>
</dbReference>
<reference evidence="2" key="2">
    <citation type="submission" date="2023-05" db="EMBL/GenBank/DDBJ databases">
        <authorList>
            <person name="Schelkunov M.I."/>
        </authorList>
    </citation>
    <scope>NUCLEOTIDE SEQUENCE</scope>
    <source>
        <strain evidence="2">Hsosn_3</strain>
        <tissue evidence="2">Leaf</tissue>
    </source>
</reference>
<keyword evidence="3" id="KW-1185">Reference proteome</keyword>
<evidence type="ECO:0000313" key="3">
    <source>
        <dbReference type="Proteomes" id="UP001237642"/>
    </source>
</evidence>
<evidence type="ECO:0000313" key="2">
    <source>
        <dbReference type="EMBL" id="KAK1372572.1"/>
    </source>
</evidence>
<feature type="region of interest" description="Disordered" evidence="1">
    <location>
        <begin position="1"/>
        <end position="21"/>
    </location>
</feature>
<accession>A0AAD8MH13</accession>
<dbReference type="EMBL" id="JAUIZM010000007">
    <property type="protein sequence ID" value="KAK1372572.1"/>
    <property type="molecule type" value="Genomic_DNA"/>
</dbReference>
<name>A0AAD8MH13_9APIA</name>
<comment type="caution">
    <text evidence="2">The sequence shown here is derived from an EMBL/GenBank/DDBJ whole genome shotgun (WGS) entry which is preliminary data.</text>
</comment>